<evidence type="ECO:0000313" key="3">
    <source>
        <dbReference type="Proteomes" id="UP001156389"/>
    </source>
</evidence>
<dbReference type="EMBL" id="JAJAGO010000003">
    <property type="protein sequence ID" value="MCT2589822.1"/>
    <property type="molecule type" value="Genomic_DNA"/>
</dbReference>
<evidence type="ECO:0000313" key="2">
    <source>
        <dbReference type="EMBL" id="MCT2589822.1"/>
    </source>
</evidence>
<reference evidence="2 3" key="1">
    <citation type="submission" date="2021-10" db="EMBL/GenBank/DDBJ databases">
        <title>Streptomyces gossypii sp. nov., isolated from soil collected from cotton field.</title>
        <authorList>
            <person name="Ge X."/>
            <person name="Chen X."/>
            <person name="Liu W."/>
        </authorList>
    </citation>
    <scope>NUCLEOTIDE SEQUENCE [LARGE SCALE GENOMIC DNA]</scope>
    <source>
        <strain evidence="2 3">N2-109</strain>
    </source>
</reference>
<dbReference type="RefSeq" id="WP_260216831.1">
    <property type="nucleotide sequence ID" value="NZ_JAJAGO010000003.1"/>
</dbReference>
<comment type="caution">
    <text evidence="2">The sequence shown here is derived from an EMBL/GenBank/DDBJ whole genome shotgun (WGS) entry which is preliminary data.</text>
</comment>
<accession>A0ABT2JPM0</accession>
<protein>
    <recommendedName>
        <fullName evidence="1">REase associating with pPIWI RE domain-containing protein</fullName>
    </recommendedName>
</protein>
<feature type="domain" description="REase associating with pPIWI RE" evidence="1">
    <location>
        <begin position="301"/>
        <end position="413"/>
    </location>
</feature>
<name>A0ABT2JPM0_9ACTN</name>
<proteinExistence type="predicted"/>
<dbReference type="InterPro" id="IPR040828">
    <property type="entry name" value="pPIWI_RE_REase"/>
</dbReference>
<keyword evidence="3" id="KW-1185">Reference proteome</keyword>
<sequence>MTVTSSTENSTQELGDVRVRYLVTRAALRAAKAVTEPGLEPQQRLATLMECHGTLHAARGPGIPLSFGEFRHALAGNLAALLPDGVDPLDLEGMLVVDRDGQVTEDAFDLDLEQQMLLHTLRKLDTTAGVVSDRELQSEIDQETAFTLLYKQGDQAVYEAGRSDLIRSPSGAVDDLCELRLPPLVADFYREIPYNSQFEGWWFPCPVCRWPMRIVLRKNSGALVGAVRCWHAPHADMGASYLFRPTTNTSAPELLPEPSPARPSGREAVLYPDLGDIPLAVPVAGHKAVSRGIWRYTTVPGLPELSLYDRLVDRGLKAKLWPGLDAYDLLVEAGPKRAKKVPFKVDVKDYTSAATLAKLIHAQDGDRGGAEWLVVPDYRARQVPLLSGVCEKYSMRVAAASEFGEMVCEKAGVSWT</sequence>
<organism evidence="2 3">
    <name type="scientific">Streptomyces gossypii</name>
    <dbReference type="NCBI Taxonomy" id="2883101"/>
    <lineage>
        <taxon>Bacteria</taxon>
        <taxon>Bacillati</taxon>
        <taxon>Actinomycetota</taxon>
        <taxon>Actinomycetes</taxon>
        <taxon>Kitasatosporales</taxon>
        <taxon>Streptomycetaceae</taxon>
        <taxon>Streptomyces</taxon>
    </lineage>
</organism>
<evidence type="ECO:0000259" key="1">
    <source>
        <dbReference type="Pfam" id="PF18154"/>
    </source>
</evidence>
<dbReference type="Proteomes" id="UP001156389">
    <property type="component" value="Unassembled WGS sequence"/>
</dbReference>
<dbReference type="Pfam" id="PF18154">
    <property type="entry name" value="pPIWI_RE_REase"/>
    <property type="match status" value="1"/>
</dbReference>
<gene>
    <name evidence="2" type="ORF">LHJ74_07820</name>
</gene>